<proteinExistence type="inferred from homology"/>
<feature type="domain" description="CENP-V/GFA" evidence="5">
    <location>
        <begin position="12"/>
        <end position="130"/>
    </location>
</feature>
<evidence type="ECO:0000259" key="5">
    <source>
        <dbReference type="PROSITE" id="PS51891"/>
    </source>
</evidence>
<evidence type="ECO:0000256" key="4">
    <source>
        <dbReference type="ARBA" id="ARBA00023239"/>
    </source>
</evidence>
<reference evidence="7" key="1">
    <citation type="journal article" date="2019" name="Int. J. Syst. Evol. Microbiol.">
        <title>The Global Catalogue of Microorganisms (GCM) 10K type strain sequencing project: providing services to taxonomists for standard genome sequencing and annotation.</title>
        <authorList>
            <consortium name="The Broad Institute Genomics Platform"/>
            <consortium name="The Broad Institute Genome Sequencing Center for Infectious Disease"/>
            <person name="Wu L."/>
            <person name="Ma J."/>
        </authorList>
    </citation>
    <scope>NUCLEOTIDE SEQUENCE [LARGE SCALE GENOMIC DNA]</scope>
    <source>
        <strain evidence="7">CGMCC 1.12989</strain>
    </source>
</reference>
<evidence type="ECO:0000313" key="6">
    <source>
        <dbReference type="EMBL" id="MFC4295946.1"/>
    </source>
</evidence>
<organism evidence="6 7">
    <name type="scientific">Novosphingobium tardum</name>
    <dbReference type="NCBI Taxonomy" id="1538021"/>
    <lineage>
        <taxon>Bacteria</taxon>
        <taxon>Pseudomonadati</taxon>
        <taxon>Pseudomonadota</taxon>
        <taxon>Alphaproteobacteria</taxon>
        <taxon>Sphingomonadales</taxon>
        <taxon>Sphingomonadaceae</taxon>
        <taxon>Novosphingobium</taxon>
    </lineage>
</organism>
<dbReference type="InterPro" id="IPR006913">
    <property type="entry name" value="CENP-V/GFA"/>
</dbReference>
<keyword evidence="4" id="KW-0456">Lyase</keyword>
<dbReference type="Proteomes" id="UP001595828">
    <property type="component" value="Unassembled WGS sequence"/>
</dbReference>
<evidence type="ECO:0000313" key="7">
    <source>
        <dbReference type="Proteomes" id="UP001595828"/>
    </source>
</evidence>
<dbReference type="EMBL" id="JBHSDR010000006">
    <property type="protein sequence ID" value="MFC4295946.1"/>
    <property type="molecule type" value="Genomic_DNA"/>
</dbReference>
<comment type="similarity">
    <text evidence="1">Belongs to the Gfa family.</text>
</comment>
<keyword evidence="7" id="KW-1185">Reference proteome</keyword>
<gene>
    <name evidence="6" type="ORF">ACFO0A_12850</name>
</gene>
<dbReference type="Pfam" id="PF04828">
    <property type="entry name" value="GFA"/>
    <property type="match status" value="1"/>
</dbReference>
<evidence type="ECO:0000256" key="3">
    <source>
        <dbReference type="ARBA" id="ARBA00022833"/>
    </source>
</evidence>
<keyword evidence="3" id="KW-0862">Zinc</keyword>
<dbReference type="InterPro" id="IPR011057">
    <property type="entry name" value="Mss4-like_sf"/>
</dbReference>
<evidence type="ECO:0000256" key="2">
    <source>
        <dbReference type="ARBA" id="ARBA00022723"/>
    </source>
</evidence>
<dbReference type="PANTHER" id="PTHR33337:SF40">
    <property type="entry name" value="CENP-V_GFA DOMAIN-CONTAINING PROTEIN-RELATED"/>
    <property type="match status" value="1"/>
</dbReference>
<comment type="caution">
    <text evidence="6">The sequence shown here is derived from an EMBL/GenBank/DDBJ whole genome shotgun (WGS) entry which is preliminary data.</text>
</comment>
<dbReference type="PANTHER" id="PTHR33337">
    <property type="entry name" value="GFA DOMAIN-CONTAINING PROTEIN"/>
    <property type="match status" value="1"/>
</dbReference>
<dbReference type="SUPFAM" id="SSF51316">
    <property type="entry name" value="Mss4-like"/>
    <property type="match status" value="1"/>
</dbReference>
<dbReference type="PROSITE" id="PS51891">
    <property type="entry name" value="CENP_V_GFA"/>
    <property type="match status" value="1"/>
</dbReference>
<evidence type="ECO:0000256" key="1">
    <source>
        <dbReference type="ARBA" id="ARBA00005495"/>
    </source>
</evidence>
<protein>
    <submittedName>
        <fullName evidence="6">GFA family protein</fullName>
    </submittedName>
</protein>
<accession>A0ABV8RUB4</accession>
<dbReference type="Gene3D" id="3.90.1590.10">
    <property type="entry name" value="glutathione-dependent formaldehyde- activating enzyme (gfa)"/>
    <property type="match status" value="1"/>
</dbReference>
<dbReference type="RefSeq" id="WP_379539403.1">
    <property type="nucleotide sequence ID" value="NZ_JBHSDR010000006.1"/>
</dbReference>
<keyword evidence="2" id="KW-0479">Metal-binding</keyword>
<sequence>MAFQSPTSTVIRQAQCHCGGLQLECIGEPTKVSLCHCLDCQRRTGSLFSVAAFYPRDAVRIVSDEAGSFRRPSGSGKDVTFHFCRACGSNLWWEAERLPALIGVAVGAFADPGFPLPEQQVWAESRHPWLLLTDLPTHAKNPTPPTMR</sequence>
<name>A0ABV8RUB4_9SPHN</name>